<dbReference type="PANTHER" id="PTHR13233:SF0">
    <property type="entry name" value="MICROSPHERULE PROTEIN 1"/>
    <property type="match status" value="1"/>
</dbReference>
<protein>
    <submittedName>
        <fullName evidence="3">Microspherule protein 1</fullName>
    </submittedName>
</protein>
<dbReference type="EMBL" id="CASHTH010003867">
    <property type="protein sequence ID" value="CAI8050453.1"/>
    <property type="molecule type" value="Genomic_DNA"/>
</dbReference>
<dbReference type="PANTHER" id="PTHR13233">
    <property type="entry name" value="MICROSPHERULE PROTEIN 1"/>
    <property type="match status" value="1"/>
</dbReference>
<comment type="caution">
    <text evidence="3">The sequence shown here is derived from an EMBL/GenBank/DDBJ whole genome shotgun (WGS) entry which is preliminary data.</text>
</comment>
<feature type="compositionally biased region" description="Low complexity" evidence="1">
    <location>
        <begin position="203"/>
        <end position="220"/>
    </location>
</feature>
<gene>
    <name evidence="3" type="ORF">GBAR_LOCUS27711</name>
</gene>
<feature type="region of interest" description="Disordered" evidence="1">
    <location>
        <begin position="1"/>
        <end position="27"/>
    </location>
</feature>
<organism evidence="3 4">
    <name type="scientific">Geodia barretti</name>
    <name type="common">Barrett's horny sponge</name>
    <dbReference type="NCBI Taxonomy" id="519541"/>
    <lineage>
        <taxon>Eukaryota</taxon>
        <taxon>Metazoa</taxon>
        <taxon>Porifera</taxon>
        <taxon>Demospongiae</taxon>
        <taxon>Heteroscleromorpha</taxon>
        <taxon>Tetractinellida</taxon>
        <taxon>Astrophorina</taxon>
        <taxon>Geodiidae</taxon>
        <taxon>Geodia</taxon>
    </lineage>
</organism>
<dbReference type="InterPro" id="IPR025999">
    <property type="entry name" value="MCRS_N"/>
</dbReference>
<name>A0AA35X9I3_GEOBA</name>
<dbReference type="AlphaFoldDB" id="A0AA35X9I3"/>
<dbReference type="GO" id="GO:0044545">
    <property type="term" value="C:NSL complex"/>
    <property type="evidence" value="ECO:0007669"/>
    <property type="project" value="TreeGrafter"/>
</dbReference>
<evidence type="ECO:0000313" key="3">
    <source>
        <dbReference type="EMBL" id="CAI8050453.1"/>
    </source>
</evidence>
<dbReference type="InterPro" id="IPR037912">
    <property type="entry name" value="MCRS1"/>
</dbReference>
<dbReference type="GO" id="GO:0045944">
    <property type="term" value="P:positive regulation of transcription by RNA polymerase II"/>
    <property type="evidence" value="ECO:0007669"/>
    <property type="project" value="TreeGrafter"/>
</dbReference>
<proteinExistence type="predicted"/>
<evidence type="ECO:0000256" key="1">
    <source>
        <dbReference type="SAM" id="MobiDB-lite"/>
    </source>
</evidence>
<accession>A0AA35X9I3</accession>
<sequence length="561" mass="59672">MESAAPHAVSSSFTTPVTVSAGSQTRADGTAVLPTVKAVPLSPTQPGGVVVSKGGGNPVIVGLLPAGGTPGRTATATVISVSRPPSLQHVPKPTSSSQSVISSKTVTSFSPAFQSDRSPTRVTGATAAMPTTHYSNKPIVINRAATATTVHPAKEPQVLACLPTSSLPSSTGQGAGKPKSFAVLMATEAPATQASRKQTTPLKKTQTGKSASSSSSSSKSSHPKTSKTTPTSGDSAPLPTRSSQRNVKRPKTYDEELAELELAAASKTSKRSKGGGSSKANSRKGGRARLSGAIKDLGRWKPADDLMLISAVQQSNDLAAVHLGVKFSCRFTLKEVQERWYALLYDPQISKIAIEAMRTLPPGVVTMALNNALWSVEEEAVLARIPSTDAGHLETFQSLLKAHPSVFHACRTPTSLHHHWVLMGHYKLLNNQKIELIPPGDTVVNFTDAEDQLNDSELVKQRDVRETALEQELMASERQVKREITRMEEEIPRWRTIIDTGAPPEFGAGVYAILKGKVVEFMMTSHSVTLGRNSAAGQVDFDLSLEAPAFKISRRQVSSGR</sequence>
<dbReference type="Pfam" id="PF13325">
    <property type="entry name" value="MCRS_N"/>
    <property type="match status" value="1"/>
</dbReference>
<feature type="region of interest" description="Disordered" evidence="1">
    <location>
        <begin position="264"/>
        <end position="290"/>
    </location>
</feature>
<dbReference type="GO" id="GO:0002151">
    <property type="term" value="F:G-quadruplex RNA binding"/>
    <property type="evidence" value="ECO:0007669"/>
    <property type="project" value="InterPro"/>
</dbReference>
<dbReference type="GO" id="GO:0071339">
    <property type="term" value="C:MLL1 complex"/>
    <property type="evidence" value="ECO:0007669"/>
    <property type="project" value="InterPro"/>
</dbReference>
<evidence type="ECO:0000313" key="4">
    <source>
        <dbReference type="Proteomes" id="UP001174909"/>
    </source>
</evidence>
<feature type="compositionally biased region" description="Low complexity" evidence="1">
    <location>
        <begin position="9"/>
        <end position="20"/>
    </location>
</feature>
<evidence type="ECO:0000259" key="2">
    <source>
        <dbReference type="Pfam" id="PF13325"/>
    </source>
</evidence>
<dbReference type="GO" id="GO:0031011">
    <property type="term" value="C:Ino80 complex"/>
    <property type="evidence" value="ECO:0007669"/>
    <property type="project" value="InterPro"/>
</dbReference>
<feature type="domain" description="Microspherule protein N-terminal" evidence="2">
    <location>
        <begin position="299"/>
        <end position="499"/>
    </location>
</feature>
<feature type="region of interest" description="Disordered" evidence="1">
    <location>
        <begin position="189"/>
        <end position="251"/>
    </location>
</feature>
<feature type="compositionally biased region" description="Polar residues" evidence="1">
    <location>
        <begin position="190"/>
        <end position="202"/>
    </location>
</feature>
<feature type="compositionally biased region" description="Low complexity" evidence="1">
    <location>
        <begin position="226"/>
        <end position="235"/>
    </location>
</feature>
<reference evidence="3" key="1">
    <citation type="submission" date="2023-03" db="EMBL/GenBank/DDBJ databases">
        <authorList>
            <person name="Steffen K."/>
            <person name="Cardenas P."/>
        </authorList>
    </citation>
    <scope>NUCLEOTIDE SEQUENCE</scope>
</reference>
<keyword evidence="4" id="KW-1185">Reference proteome</keyword>
<dbReference type="Proteomes" id="UP001174909">
    <property type="component" value="Unassembled WGS sequence"/>
</dbReference>